<name>A0A5R9FXQ6_9BACL</name>
<dbReference type="InterPro" id="IPR027417">
    <property type="entry name" value="P-loop_NTPase"/>
</dbReference>
<dbReference type="EMBL" id="VCIW01000028">
    <property type="protein sequence ID" value="TLS48832.1"/>
    <property type="molecule type" value="Genomic_DNA"/>
</dbReference>
<accession>A0A5R9FXQ6</accession>
<proteinExistence type="predicted"/>
<comment type="caution">
    <text evidence="1">The sequence shown here is derived from an EMBL/GenBank/DDBJ whole genome shotgun (WGS) entry which is preliminary data.</text>
</comment>
<dbReference type="Proteomes" id="UP000309676">
    <property type="component" value="Unassembled WGS sequence"/>
</dbReference>
<dbReference type="AlphaFoldDB" id="A0A5R9FXQ6"/>
<dbReference type="Gene3D" id="3.40.50.300">
    <property type="entry name" value="P-loop containing nucleotide triphosphate hydrolases"/>
    <property type="match status" value="1"/>
</dbReference>
<evidence type="ECO:0000313" key="2">
    <source>
        <dbReference type="Proteomes" id="UP000309676"/>
    </source>
</evidence>
<organism evidence="1 2">
    <name type="scientific">Paenibacillus antri</name>
    <dbReference type="NCBI Taxonomy" id="2582848"/>
    <lineage>
        <taxon>Bacteria</taxon>
        <taxon>Bacillati</taxon>
        <taxon>Bacillota</taxon>
        <taxon>Bacilli</taxon>
        <taxon>Bacillales</taxon>
        <taxon>Paenibacillaceae</taxon>
        <taxon>Paenibacillus</taxon>
    </lineage>
</organism>
<gene>
    <name evidence="1" type="ORF">FE782_28665</name>
</gene>
<dbReference type="RefSeq" id="WP_138197780.1">
    <property type="nucleotide sequence ID" value="NZ_VCIW01000028.1"/>
</dbReference>
<sequence length="278" mass="30940">MGHSVVFWSPVPGQTGTTTNLIAVTTLLGLDYSSRLLLLGSVQSRRAAIEQAFIKRRTQTGDELAFAADSGIDALVRLTQNRKLTAEMIRDYTLPLLKDRLDLLHGSNKADKAFIPGMKEVLYPLLDTAKRYYDLTLIDAGSGMGSGWTQALLQNADLVVISLNQNRTVLERFFQQQEEVQKGKKQLFILGQYDRHSAYTAKNIARKYKVNVPIYPIPHHAGFMDASQEGGAIDFLFRNRSVPRDHENYIFMQSVHTLAQAIIEQAGLNKPSFGGKGG</sequence>
<reference evidence="1 2" key="1">
    <citation type="submission" date="2019-05" db="EMBL/GenBank/DDBJ databases">
        <authorList>
            <person name="Narsing Rao M.P."/>
            <person name="Li W.J."/>
        </authorList>
    </citation>
    <scope>NUCLEOTIDE SEQUENCE [LARGE SCALE GENOMIC DNA]</scope>
    <source>
        <strain evidence="1 2">SYSU_K30003</strain>
    </source>
</reference>
<evidence type="ECO:0008006" key="3">
    <source>
        <dbReference type="Google" id="ProtNLM"/>
    </source>
</evidence>
<dbReference type="SUPFAM" id="SSF52540">
    <property type="entry name" value="P-loop containing nucleoside triphosphate hydrolases"/>
    <property type="match status" value="1"/>
</dbReference>
<protein>
    <recommendedName>
        <fullName evidence="3">ParA family protein</fullName>
    </recommendedName>
</protein>
<keyword evidence="2" id="KW-1185">Reference proteome</keyword>
<evidence type="ECO:0000313" key="1">
    <source>
        <dbReference type="EMBL" id="TLS48832.1"/>
    </source>
</evidence>
<dbReference type="OrthoDB" id="2842408at2"/>